<organism evidence="2 3">
    <name type="scientific">Dothidotthia symphoricarpi CBS 119687</name>
    <dbReference type="NCBI Taxonomy" id="1392245"/>
    <lineage>
        <taxon>Eukaryota</taxon>
        <taxon>Fungi</taxon>
        <taxon>Dikarya</taxon>
        <taxon>Ascomycota</taxon>
        <taxon>Pezizomycotina</taxon>
        <taxon>Dothideomycetes</taxon>
        <taxon>Pleosporomycetidae</taxon>
        <taxon>Pleosporales</taxon>
        <taxon>Dothidotthiaceae</taxon>
        <taxon>Dothidotthia</taxon>
    </lineage>
</organism>
<reference evidence="2" key="1">
    <citation type="journal article" date="2020" name="Stud. Mycol.">
        <title>101 Dothideomycetes genomes: a test case for predicting lifestyles and emergence of pathogens.</title>
        <authorList>
            <person name="Haridas S."/>
            <person name="Albert R."/>
            <person name="Binder M."/>
            <person name="Bloem J."/>
            <person name="Labutti K."/>
            <person name="Salamov A."/>
            <person name="Andreopoulos B."/>
            <person name="Baker S."/>
            <person name="Barry K."/>
            <person name="Bills G."/>
            <person name="Bluhm B."/>
            <person name="Cannon C."/>
            <person name="Castanera R."/>
            <person name="Culley D."/>
            <person name="Daum C."/>
            <person name="Ezra D."/>
            <person name="Gonzalez J."/>
            <person name="Henrissat B."/>
            <person name="Kuo A."/>
            <person name="Liang C."/>
            <person name="Lipzen A."/>
            <person name="Lutzoni F."/>
            <person name="Magnuson J."/>
            <person name="Mondo S."/>
            <person name="Nolan M."/>
            <person name="Ohm R."/>
            <person name="Pangilinan J."/>
            <person name="Park H.-J."/>
            <person name="Ramirez L."/>
            <person name="Alfaro M."/>
            <person name="Sun H."/>
            <person name="Tritt A."/>
            <person name="Yoshinaga Y."/>
            <person name="Zwiers L.-H."/>
            <person name="Turgeon B."/>
            <person name="Goodwin S."/>
            <person name="Spatafora J."/>
            <person name="Crous P."/>
            <person name="Grigoriev I."/>
        </authorList>
    </citation>
    <scope>NUCLEOTIDE SEQUENCE</scope>
    <source>
        <strain evidence="2">CBS 119687</strain>
    </source>
</reference>
<sequence>MSYYGVHKAEIDMLVCTTCKTEAFAWLAETFPCPVCGEFKFESLVSADERPAEEGKRSPKVDDGERQSRGGDGNNVTGKKRKRSCSDDMMPDKESKARIVGSDLGGGE</sequence>
<dbReference type="OrthoDB" id="10458914at2759"/>
<feature type="compositionally biased region" description="Basic and acidic residues" evidence="1">
    <location>
        <begin position="84"/>
        <end position="97"/>
    </location>
</feature>
<gene>
    <name evidence="2" type="ORF">P153DRAFT_362072</name>
</gene>
<proteinExistence type="predicted"/>
<dbReference type="GeneID" id="54407491"/>
<keyword evidence="3" id="KW-1185">Reference proteome</keyword>
<feature type="region of interest" description="Disordered" evidence="1">
    <location>
        <begin position="47"/>
        <end position="108"/>
    </location>
</feature>
<name>A0A6A5ZUI4_9PLEO</name>
<dbReference type="EMBL" id="ML977528">
    <property type="protein sequence ID" value="KAF2123372.1"/>
    <property type="molecule type" value="Genomic_DNA"/>
</dbReference>
<dbReference type="Proteomes" id="UP000799771">
    <property type="component" value="Unassembled WGS sequence"/>
</dbReference>
<feature type="compositionally biased region" description="Basic and acidic residues" evidence="1">
    <location>
        <begin position="47"/>
        <end position="69"/>
    </location>
</feature>
<evidence type="ECO:0000313" key="2">
    <source>
        <dbReference type="EMBL" id="KAF2123372.1"/>
    </source>
</evidence>
<evidence type="ECO:0000256" key="1">
    <source>
        <dbReference type="SAM" id="MobiDB-lite"/>
    </source>
</evidence>
<evidence type="ECO:0000313" key="3">
    <source>
        <dbReference type="Proteomes" id="UP000799771"/>
    </source>
</evidence>
<protein>
    <submittedName>
        <fullName evidence="2">Uncharacterized protein</fullName>
    </submittedName>
</protein>
<dbReference type="RefSeq" id="XP_033517766.1">
    <property type="nucleotide sequence ID" value="XM_033667059.1"/>
</dbReference>
<accession>A0A6A5ZUI4</accession>
<dbReference type="AlphaFoldDB" id="A0A6A5ZUI4"/>